<dbReference type="SUPFAM" id="SSF46689">
    <property type="entry name" value="Homeodomain-like"/>
    <property type="match status" value="1"/>
</dbReference>
<evidence type="ECO:0000256" key="1">
    <source>
        <dbReference type="ARBA" id="ARBA00023015"/>
    </source>
</evidence>
<evidence type="ECO:0000259" key="4">
    <source>
        <dbReference type="PROSITE" id="PS01124"/>
    </source>
</evidence>
<keyword evidence="1" id="KW-0805">Transcription regulation</keyword>
<dbReference type="SMART" id="SM00342">
    <property type="entry name" value="HTH_ARAC"/>
    <property type="match status" value="1"/>
</dbReference>
<dbReference type="Proteomes" id="UP000304900">
    <property type="component" value="Unassembled WGS sequence"/>
</dbReference>
<evidence type="ECO:0000256" key="3">
    <source>
        <dbReference type="ARBA" id="ARBA00023163"/>
    </source>
</evidence>
<dbReference type="OrthoDB" id="952277at2"/>
<dbReference type="GO" id="GO:0003700">
    <property type="term" value="F:DNA-binding transcription factor activity"/>
    <property type="evidence" value="ECO:0007669"/>
    <property type="project" value="InterPro"/>
</dbReference>
<dbReference type="PANTHER" id="PTHR43280">
    <property type="entry name" value="ARAC-FAMILY TRANSCRIPTIONAL REGULATOR"/>
    <property type="match status" value="1"/>
</dbReference>
<dbReference type="PROSITE" id="PS01124">
    <property type="entry name" value="HTH_ARAC_FAMILY_2"/>
    <property type="match status" value="1"/>
</dbReference>
<accession>A0A4U6D4B4</accession>
<dbReference type="Pfam" id="PF12833">
    <property type="entry name" value="HTH_18"/>
    <property type="match status" value="1"/>
</dbReference>
<name>A0A4U6D4B4_9BACT</name>
<dbReference type="InterPro" id="IPR018062">
    <property type="entry name" value="HTH_AraC-typ_CS"/>
</dbReference>
<keyword evidence="6" id="KW-1185">Reference proteome</keyword>
<feature type="domain" description="HTH araC/xylS-type" evidence="4">
    <location>
        <begin position="71"/>
        <end position="175"/>
    </location>
</feature>
<protein>
    <submittedName>
        <fullName evidence="5">Helix-turn-helix transcriptional regulator</fullName>
    </submittedName>
</protein>
<evidence type="ECO:0000256" key="2">
    <source>
        <dbReference type="ARBA" id="ARBA00023125"/>
    </source>
</evidence>
<keyword evidence="2" id="KW-0238">DNA-binding</keyword>
<dbReference type="InterPro" id="IPR009057">
    <property type="entry name" value="Homeodomain-like_sf"/>
</dbReference>
<evidence type="ECO:0000313" key="5">
    <source>
        <dbReference type="EMBL" id="TKT91037.1"/>
    </source>
</evidence>
<dbReference type="EMBL" id="SZVO01000008">
    <property type="protein sequence ID" value="TKT91037.1"/>
    <property type="molecule type" value="Genomic_DNA"/>
</dbReference>
<dbReference type="PROSITE" id="PS00041">
    <property type="entry name" value="HTH_ARAC_FAMILY_1"/>
    <property type="match status" value="1"/>
</dbReference>
<reference evidence="5 6" key="1">
    <citation type="submission" date="2019-05" db="EMBL/GenBank/DDBJ databases">
        <title>Dyadobacter AR-3-8 sp. nov., isolated from arctic soil.</title>
        <authorList>
            <person name="Chaudhary D.K."/>
        </authorList>
    </citation>
    <scope>NUCLEOTIDE SEQUENCE [LARGE SCALE GENOMIC DNA]</scope>
    <source>
        <strain evidence="5 6">AR-3-8</strain>
    </source>
</reference>
<gene>
    <name evidence="5" type="ORF">FDK13_18545</name>
</gene>
<sequence>MKLYIKYMVSTRCKMTVQQKLNQLGLHNFTVNLGEVEIKESMTPQQRDRLKILLMKSGLELIDDRKAVLIERIKNIIVELVHYSAETLKIKNSEYISERLNHDYTYLANIFSESEGTTIEHYVISHKVERVKEYLLYDELNLTEISYKLNYSSVAHLSSQFKKVTGLSPTVYKQLQINQRKPLENV</sequence>
<comment type="caution">
    <text evidence="5">The sequence shown here is derived from an EMBL/GenBank/DDBJ whole genome shotgun (WGS) entry which is preliminary data.</text>
</comment>
<dbReference type="GO" id="GO:0043565">
    <property type="term" value="F:sequence-specific DNA binding"/>
    <property type="evidence" value="ECO:0007669"/>
    <property type="project" value="InterPro"/>
</dbReference>
<dbReference type="Gene3D" id="1.10.10.60">
    <property type="entry name" value="Homeodomain-like"/>
    <property type="match status" value="1"/>
</dbReference>
<dbReference type="AlphaFoldDB" id="A0A4U6D4B4"/>
<dbReference type="PANTHER" id="PTHR43280:SF2">
    <property type="entry name" value="HTH-TYPE TRANSCRIPTIONAL REGULATOR EXSA"/>
    <property type="match status" value="1"/>
</dbReference>
<proteinExistence type="predicted"/>
<dbReference type="InterPro" id="IPR018060">
    <property type="entry name" value="HTH_AraC"/>
</dbReference>
<organism evidence="5 6">
    <name type="scientific">Dyadobacter frigoris</name>
    <dbReference type="NCBI Taxonomy" id="2576211"/>
    <lineage>
        <taxon>Bacteria</taxon>
        <taxon>Pseudomonadati</taxon>
        <taxon>Bacteroidota</taxon>
        <taxon>Cytophagia</taxon>
        <taxon>Cytophagales</taxon>
        <taxon>Spirosomataceae</taxon>
        <taxon>Dyadobacter</taxon>
    </lineage>
</organism>
<keyword evidence="3" id="KW-0804">Transcription</keyword>
<evidence type="ECO:0000313" key="6">
    <source>
        <dbReference type="Proteomes" id="UP000304900"/>
    </source>
</evidence>